<keyword evidence="5" id="KW-0998">Cell outer membrane</keyword>
<evidence type="ECO:0000256" key="4">
    <source>
        <dbReference type="ARBA" id="ARBA00023136"/>
    </source>
</evidence>
<feature type="chain" id="PRO_5007548800" evidence="7">
    <location>
        <begin position="20"/>
        <end position="279"/>
    </location>
</feature>
<evidence type="ECO:0000256" key="5">
    <source>
        <dbReference type="ARBA" id="ARBA00023237"/>
    </source>
</evidence>
<evidence type="ECO:0000256" key="1">
    <source>
        <dbReference type="ARBA" id="ARBA00004442"/>
    </source>
</evidence>
<dbReference type="AlphaFoldDB" id="A0A147INL4"/>
<reference evidence="8 9" key="1">
    <citation type="journal article" date="2016" name="Front. Microbiol.">
        <title>Genomic Resource of Rice Seed Associated Bacteria.</title>
        <authorList>
            <person name="Midha S."/>
            <person name="Bansal K."/>
            <person name="Sharma S."/>
            <person name="Kumar N."/>
            <person name="Patil P.P."/>
            <person name="Chaudhry V."/>
            <person name="Patil P.B."/>
        </authorList>
    </citation>
    <scope>NUCLEOTIDE SEQUENCE [LARGE SCALE GENOMIC DNA]</scope>
    <source>
        <strain evidence="8 9">NS355</strain>
    </source>
</reference>
<protein>
    <submittedName>
        <fullName evidence="8">MltA-interacting MipA</fullName>
    </submittedName>
</protein>
<keyword evidence="3 7" id="KW-0732">Signal</keyword>
<evidence type="ECO:0000256" key="2">
    <source>
        <dbReference type="ARBA" id="ARBA00005722"/>
    </source>
</evidence>
<evidence type="ECO:0000256" key="6">
    <source>
        <dbReference type="SAM" id="MobiDB-lite"/>
    </source>
</evidence>
<sequence length="279" mass="29655">MMRALPAMLAVLLGQPAIAQTKPPSDGPPSGRPPESRDAGWSVTVGAAIVASPAWQGSRDTALSLLPDLRIRYKDELFASIPDGIGWNAIRAEGWTAGPMGRIRFGRNERRGGSPFLIAGGSDALVGLGNIGAAFEVGGFVEKRVGPFRGRAELRRGLGGHDGWIADASASYRQSLGRTNIVIGPRATFAGAGFMDRYFGIDEGQSRRSGLARYSASGGLVSYGIGTTVLRPLTRRSAVTVFTGLDVLSEQPSRSPLLRDRGQRAQFTAGMGYSFRFDL</sequence>
<dbReference type="RefSeq" id="WP_058746151.1">
    <property type="nucleotide sequence ID" value="NZ_LDTF01000075.1"/>
</dbReference>
<organism evidence="8 9">
    <name type="scientific">Sphingomonas yabuuchiae</name>
    <dbReference type="NCBI Taxonomy" id="172044"/>
    <lineage>
        <taxon>Bacteria</taxon>
        <taxon>Pseudomonadati</taxon>
        <taxon>Pseudomonadota</taxon>
        <taxon>Alphaproteobacteria</taxon>
        <taxon>Sphingomonadales</taxon>
        <taxon>Sphingomonadaceae</taxon>
        <taxon>Sphingomonas</taxon>
    </lineage>
</organism>
<gene>
    <name evidence="8" type="ORF">NS355_13295</name>
</gene>
<comment type="similarity">
    <text evidence="2">Belongs to the MipA/OmpV family.</text>
</comment>
<evidence type="ECO:0000313" key="9">
    <source>
        <dbReference type="Proteomes" id="UP000073923"/>
    </source>
</evidence>
<dbReference type="OrthoDB" id="5462484at2"/>
<accession>A0A147INL4</accession>
<dbReference type="EMBL" id="LDTF01000075">
    <property type="protein sequence ID" value="KTT96839.1"/>
    <property type="molecule type" value="Genomic_DNA"/>
</dbReference>
<dbReference type="PATRIC" id="fig|172044.3.peg.2999"/>
<dbReference type="GO" id="GO:0009279">
    <property type="term" value="C:cell outer membrane"/>
    <property type="evidence" value="ECO:0007669"/>
    <property type="project" value="UniProtKB-SubCell"/>
</dbReference>
<dbReference type="Pfam" id="PF06629">
    <property type="entry name" value="MipA"/>
    <property type="match status" value="1"/>
</dbReference>
<dbReference type="PANTHER" id="PTHR38776">
    <property type="entry name" value="MLTA-INTERACTING PROTEIN-RELATED"/>
    <property type="match status" value="1"/>
</dbReference>
<evidence type="ECO:0000256" key="7">
    <source>
        <dbReference type="SAM" id="SignalP"/>
    </source>
</evidence>
<keyword evidence="4" id="KW-0472">Membrane</keyword>
<proteinExistence type="inferred from homology"/>
<name>A0A147INL4_9SPHN</name>
<dbReference type="PANTHER" id="PTHR38776:SF1">
    <property type="entry name" value="MLTA-INTERACTING PROTEIN-RELATED"/>
    <property type="match status" value="1"/>
</dbReference>
<feature type="region of interest" description="Disordered" evidence="6">
    <location>
        <begin position="17"/>
        <end position="39"/>
    </location>
</feature>
<dbReference type="Proteomes" id="UP000073923">
    <property type="component" value="Unassembled WGS sequence"/>
</dbReference>
<evidence type="ECO:0000313" key="8">
    <source>
        <dbReference type="EMBL" id="KTT96839.1"/>
    </source>
</evidence>
<feature type="signal peptide" evidence="7">
    <location>
        <begin position="1"/>
        <end position="19"/>
    </location>
</feature>
<dbReference type="InterPro" id="IPR010583">
    <property type="entry name" value="MipA"/>
</dbReference>
<evidence type="ECO:0000256" key="3">
    <source>
        <dbReference type="ARBA" id="ARBA00022729"/>
    </source>
</evidence>
<comment type="subcellular location">
    <subcellularLocation>
        <location evidence="1">Cell outer membrane</location>
    </subcellularLocation>
</comment>
<comment type="caution">
    <text evidence="8">The sequence shown here is derived from an EMBL/GenBank/DDBJ whole genome shotgun (WGS) entry which is preliminary data.</text>
</comment>